<dbReference type="AlphaFoldDB" id="A0A364NQ71"/>
<accession>A0A364NQ71</accession>
<organism evidence="1 2">
    <name type="scientific">Nitrincola tibetensis</name>
    <dbReference type="NCBI Taxonomy" id="2219697"/>
    <lineage>
        <taxon>Bacteria</taxon>
        <taxon>Pseudomonadati</taxon>
        <taxon>Pseudomonadota</taxon>
        <taxon>Gammaproteobacteria</taxon>
        <taxon>Oceanospirillales</taxon>
        <taxon>Oceanospirillaceae</taxon>
        <taxon>Nitrincola</taxon>
    </lineage>
</organism>
<dbReference type="RefSeq" id="WP_112157367.1">
    <property type="nucleotide sequence ID" value="NZ_QKRX01000002.1"/>
</dbReference>
<keyword evidence="2" id="KW-1185">Reference proteome</keyword>
<evidence type="ECO:0008006" key="3">
    <source>
        <dbReference type="Google" id="ProtNLM"/>
    </source>
</evidence>
<dbReference type="InterPro" id="IPR007813">
    <property type="entry name" value="PilN"/>
</dbReference>
<dbReference type="OrthoDB" id="6113458at2"/>
<sequence length="337" mass="38530">MLKLEPKLFGLDLSHTGRWLRHLNARVWWQQDAWMRAYLDVPVLLQDPEHQTHYWVIKGKAIPVPSLIPKKRVEGILLPEEVYLVKRMHYPLHLRGEVDSIIANELKYSSPFLEGDTCWTYSTTQTDKTFILTLVMASIQQIKQFCLDRSVSTASNHEVWCQVDGNFLCFSHFKHPERESEYQKRVSTFKACGVYILVMLLLLPLLPLGVKHKQLQRIEGQAQLFQVQAQGSIAARNQMLAYQAGIEEVRAVDLTLPTPLFHLSELSRLLDDSVWLTHIEFTASGIRLEGRAPDASRVMALLSASETYAQVRAPSPIVRDNAGYERFLLDVVPRSGL</sequence>
<reference evidence="1 2" key="1">
    <citation type="submission" date="2018-06" db="EMBL/GenBank/DDBJ databases">
        <title>Nitrincola tibetense sp. nov., isolated from Lake XuguoCo on Tibetan Plateau.</title>
        <authorList>
            <person name="Xing P."/>
        </authorList>
    </citation>
    <scope>NUCLEOTIDE SEQUENCE [LARGE SCALE GENOMIC DNA]</scope>
    <source>
        <strain evidence="2">xg18</strain>
    </source>
</reference>
<proteinExistence type="predicted"/>
<evidence type="ECO:0000313" key="2">
    <source>
        <dbReference type="Proteomes" id="UP000250744"/>
    </source>
</evidence>
<name>A0A364NQ71_9GAMM</name>
<evidence type="ECO:0000313" key="1">
    <source>
        <dbReference type="EMBL" id="RAU19223.1"/>
    </source>
</evidence>
<dbReference type="EMBL" id="QKRX01000002">
    <property type="protein sequence ID" value="RAU19223.1"/>
    <property type="molecule type" value="Genomic_DNA"/>
</dbReference>
<protein>
    <recommendedName>
        <fullName evidence="3">GspL cytoplasmic actin-ATPase-like domain-containing protein</fullName>
    </recommendedName>
</protein>
<comment type="caution">
    <text evidence="1">The sequence shown here is derived from an EMBL/GenBank/DDBJ whole genome shotgun (WGS) entry which is preliminary data.</text>
</comment>
<gene>
    <name evidence="1" type="ORF">DN062_02850</name>
</gene>
<dbReference type="Pfam" id="PF05137">
    <property type="entry name" value="PilN"/>
    <property type="match status" value="1"/>
</dbReference>
<dbReference type="Proteomes" id="UP000250744">
    <property type="component" value="Unassembled WGS sequence"/>
</dbReference>